<proteinExistence type="predicted"/>
<dbReference type="GO" id="GO:0008270">
    <property type="term" value="F:zinc ion binding"/>
    <property type="evidence" value="ECO:0007669"/>
    <property type="project" value="UniProtKB-KW"/>
</dbReference>
<dbReference type="GO" id="GO:0005634">
    <property type="term" value="C:nucleus"/>
    <property type="evidence" value="ECO:0007669"/>
    <property type="project" value="UniProtKB-SubCell"/>
</dbReference>
<dbReference type="EMBL" id="KQ978957">
    <property type="protein sequence ID" value="KYN27289.1"/>
    <property type="molecule type" value="Genomic_DNA"/>
</dbReference>
<feature type="compositionally biased region" description="Acidic residues" evidence="9">
    <location>
        <begin position="123"/>
        <end position="133"/>
    </location>
</feature>
<dbReference type="Proteomes" id="UP000078492">
    <property type="component" value="Unassembled WGS sequence"/>
</dbReference>
<feature type="domain" description="C2H2-type" evidence="10">
    <location>
        <begin position="425"/>
        <end position="447"/>
    </location>
</feature>
<dbReference type="PROSITE" id="PS00028">
    <property type="entry name" value="ZINC_FINGER_C2H2_1"/>
    <property type="match status" value="1"/>
</dbReference>
<reference evidence="11 12" key="1">
    <citation type="submission" date="2015-09" db="EMBL/GenBank/DDBJ databases">
        <title>Trachymyrmex cornetzi WGS genome.</title>
        <authorList>
            <person name="Nygaard S."/>
            <person name="Hu H."/>
            <person name="Boomsma J."/>
            <person name="Zhang G."/>
        </authorList>
    </citation>
    <scope>NUCLEOTIDE SEQUENCE [LARGE SCALE GENOMIC DNA]</scope>
    <source>
        <strain evidence="11">Tcor2-1</strain>
        <tissue evidence="11">Whole body</tissue>
    </source>
</reference>
<evidence type="ECO:0000256" key="1">
    <source>
        <dbReference type="ARBA" id="ARBA00004123"/>
    </source>
</evidence>
<evidence type="ECO:0000256" key="9">
    <source>
        <dbReference type="SAM" id="MobiDB-lite"/>
    </source>
</evidence>
<sequence>MEYGIWSLHVAGELWGDPRLARRHPILPSGATQILPRAAFALSALHRPDMLPLPLTAAGPPYVPMELVTKPASVASTNAEDAEDGDKSTNGEDEDPQQRDDNEGNIEKADQNENQTCVPNENNDNEDVGDESDTGSTNSSHQSANNNLSIAKLPDPMSCLALDKEGTVTPVLNGWVLGAYTAMLGRLSAATAALEATEVPNIPSDSDSESEHSSYTEKHYGTLLGIVIIIVSVLTILRGLRSRGSSPNINSVRGYSCGSCDVVAPTRPALRKHIADCHPALSGTETGEIKRCPSTGCDFTTTSRCEMETHVAAHVAQGMTPTGKKRSLALQRVRYEREEYRCSLCSYACTIEKAFQRHLRAHARGSAPETRVSCAVCGADRSSEVDLSRHMRRHRDDRYFCCDICIFRTVQLKKTKIKKIDNVNCTPYISDTLQLIQHRRMHTGEKPHLCPHCAYRSARRDNLRSHVRRVHKKENLYCDTFSPRGMLITPSLLASSRDTTDVDLVQSPASSPSSNPDATN</sequence>
<name>A0A195EHF3_9HYME</name>
<dbReference type="PANTHER" id="PTHR24392">
    <property type="entry name" value="ZINC FINGER PROTEIN"/>
    <property type="match status" value="1"/>
</dbReference>
<evidence type="ECO:0000256" key="8">
    <source>
        <dbReference type="PROSITE-ProRule" id="PRU00042"/>
    </source>
</evidence>
<evidence type="ECO:0000313" key="12">
    <source>
        <dbReference type="Proteomes" id="UP000078492"/>
    </source>
</evidence>
<accession>A0A195EHF3</accession>
<dbReference type="SMART" id="SM00355">
    <property type="entry name" value="ZnF_C2H2"/>
    <property type="match status" value="5"/>
</dbReference>
<keyword evidence="5" id="KW-0862">Zinc</keyword>
<evidence type="ECO:0000256" key="6">
    <source>
        <dbReference type="ARBA" id="ARBA00023125"/>
    </source>
</evidence>
<gene>
    <name evidence="11" type="ORF">ALC57_03633</name>
</gene>
<protein>
    <submittedName>
        <fullName evidence="11">Zinc finger and BTB domain-containing protein 17</fullName>
    </submittedName>
</protein>
<evidence type="ECO:0000256" key="7">
    <source>
        <dbReference type="ARBA" id="ARBA00023242"/>
    </source>
</evidence>
<evidence type="ECO:0000259" key="10">
    <source>
        <dbReference type="PROSITE" id="PS50157"/>
    </source>
</evidence>
<feature type="domain" description="C2H2-type" evidence="10">
    <location>
        <begin position="448"/>
        <end position="476"/>
    </location>
</feature>
<feature type="compositionally biased region" description="Basic and acidic residues" evidence="9">
    <location>
        <begin position="85"/>
        <end position="111"/>
    </location>
</feature>
<comment type="subcellular location">
    <subcellularLocation>
        <location evidence="1">Nucleus</location>
    </subcellularLocation>
</comment>
<keyword evidence="12" id="KW-1185">Reference proteome</keyword>
<feature type="domain" description="C2H2-type" evidence="10">
    <location>
        <begin position="340"/>
        <end position="367"/>
    </location>
</feature>
<keyword evidence="4 8" id="KW-0863">Zinc-finger</keyword>
<dbReference type="Gene3D" id="3.30.160.60">
    <property type="entry name" value="Classic Zinc Finger"/>
    <property type="match status" value="3"/>
</dbReference>
<evidence type="ECO:0000256" key="3">
    <source>
        <dbReference type="ARBA" id="ARBA00022737"/>
    </source>
</evidence>
<dbReference type="STRING" id="471704.A0A195EHF3"/>
<feature type="compositionally biased region" description="Polar residues" evidence="9">
    <location>
        <begin position="134"/>
        <end position="149"/>
    </location>
</feature>
<feature type="region of interest" description="Disordered" evidence="9">
    <location>
        <begin position="499"/>
        <end position="520"/>
    </location>
</feature>
<keyword evidence="2" id="KW-0479">Metal-binding</keyword>
<feature type="domain" description="C2H2-type" evidence="10">
    <location>
        <begin position="372"/>
        <end position="399"/>
    </location>
</feature>
<feature type="compositionally biased region" description="Low complexity" evidence="9">
    <location>
        <begin position="507"/>
        <end position="520"/>
    </location>
</feature>
<evidence type="ECO:0000256" key="2">
    <source>
        <dbReference type="ARBA" id="ARBA00022723"/>
    </source>
</evidence>
<dbReference type="PROSITE" id="PS50157">
    <property type="entry name" value="ZINC_FINGER_C2H2_2"/>
    <property type="match status" value="4"/>
</dbReference>
<feature type="region of interest" description="Disordered" evidence="9">
    <location>
        <begin position="76"/>
        <end position="149"/>
    </location>
</feature>
<evidence type="ECO:0000256" key="4">
    <source>
        <dbReference type="ARBA" id="ARBA00022771"/>
    </source>
</evidence>
<dbReference type="InterPro" id="IPR013087">
    <property type="entry name" value="Znf_C2H2_type"/>
</dbReference>
<evidence type="ECO:0000313" key="11">
    <source>
        <dbReference type="EMBL" id="KYN27289.1"/>
    </source>
</evidence>
<dbReference type="PANTHER" id="PTHR24392:SF56">
    <property type="entry name" value="ZINC FINGER PROTEIN 510"/>
    <property type="match status" value="1"/>
</dbReference>
<keyword evidence="7" id="KW-0539">Nucleus</keyword>
<dbReference type="InterPro" id="IPR036236">
    <property type="entry name" value="Znf_C2H2_sf"/>
</dbReference>
<dbReference type="GO" id="GO:0003677">
    <property type="term" value="F:DNA binding"/>
    <property type="evidence" value="ECO:0007669"/>
    <property type="project" value="UniProtKB-KW"/>
</dbReference>
<evidence type="ECO:0000256" key="5">
    <source>
        <dbReference type="ARBA" id="ARBA00022833"/>
    </source>
</evidence>
<organism evidence="11 12">
    <name type="scientific">Trachymyrmex cornetzi</name>
    <dbReference type="NCBI Taxonomy" id="471704"/>
    <lineage>
        <taxon>Eukaryota</taxon>
        <taxon>Metazoa</taxon>
        <taxon>Ecdysozoa</taxon>
        <taxon>Arthropoda</taxon>
        <taxon>Hexapoda</taxon>
        <taxon>Insecta</taxon>
        <taxon>Pterygota</taxon>
        <taxon>Neoptera</taxon>
        <taxon>Endopterygota</taxon>
        <taxon>Hymenoptera</taxon>
        <taxon>Apocrita</taxon>
        <taxon>Aculeata</taxon>
        <taxon>Formicoidea</taxon>
        <taxon>Formicidae</taxon>
        <taxon>Myrmicinae</taxon>
        <taxon>Trachymyrmex</taxon>
    </lineage>
</organism>
<dbReference type="FunFam" id="3.30.160.60:FF:000446">
    <property type="entry name" value="Zinc finger protein"/>
    <property type="match status" value="1"/>
</dbReference>
<keyword evidence="3" id="KW-0677">Repeat</keyword>
<keyword evidence="6" id="KW-0238">DNA-binding</keyword>
<dbReference type="AlphaFoldDB" id="A0A195EHF3"/>
<dbReference type="SUPFAM" id="SSF57667">
    <property type="entry name" value="beta-beta-alpha zinc fingers"/>
    <property type="match status" value="2"/>
</dbReference>